<name>A0A5C1A8U6_9BACT</name>
<gene>
    <name evidence="1" type="ORF">PX52LOC_01334</name>
</gene>
<evidence type="ECO:0000313" key="1">
    <source>
        <dbReference type="EMBL" id="QEL14446.1"/>
    </source>
</evidence>
<sequence>MSPTQPRLSREDLARRGEDAFVHQVRPALRPEDDGKFVAIDVESGAFEVDEDDHAAVSRLHRRIPGAQVWLVRAGYPAAHRLRGAR</sequence>
<dbReference type="OrthoDB" id="288365at2"/>
<organism evidence="1 2">
    <name type="scientific">Limnoglobus roseus</name>
    <dbReference type="NCBI Taxonomy" id="2598579"/>
    <lineage>
        <taxon>Bacteria</taxon>
        <taxon>Pseudomonadati</taxon>
        <taxon>Planctomycetota</taxon>
        <taxon>Planctomycetia</taxon>
        <taxon>Gemmatales</taxon>
        <taxon>Gemmataceae</taxon>
        <taxon>Limnoglobus</taxon>
    </lineage>
</organism>
<dbReference type="EMBL" id="CP042425">
    <property type="protein sequence ID" value="QEL14446.1"/>
    <property type="molecule type" value="Genomic_DNA"/>
</dbReference>
<protein>
    <submittedName>
        <fullName evidence="1">Uncharacterized protein</fullName>
    </submittedName>
</protein>
<proteinExistence type="predicted"/>
<keyword evidence="2" id="KW-1185">Reference proteome</keyword>
<dbReference type="RefSeq" id="WP_149109335.1">
    <property type="nucleotide sequence ID" value="NZ_CP042425.1"/>
</dbReference>
<dbReference type="Proteomes" id="UP000324974">
    <property type="component" value="Chromosome"/>
</dbReference>
<accession>A0A5C1A8U6</accession>
<dbReference type="KEGG" id="lrs:PX52LOC_01334"/>
<reference evidence="2" key="1">
    <citation type="submission" date="2019-08" db="EMBL/GenBank/DDBJ databases">
        <title>Limnoglobus roseus gen. nov., sp. nov., a novel freshwater planctomycete with a giant genome from the family Gemmataceae.</title>
        <authorList>
            <person name="Kulichevskaya I.S."/>
            <person name="Naumoff D.G."/>
            <person name="Miroshnikov K."/>
            <person name="Ivanova A."/>
            <person name="Philippov D.A."/>
            <person name="Hakobyan A."/>
            <person name="Rijpstra I.C."/>
            <person name="Sinninghe Damste J.S."/>
            <person name="Liesack W."/>
            <person name="Dedysh S.N."/>
        </authorList>
    </citation>
    <scope>NUCLEOTIDE SEQUENCE [LARGE SCALE GENOMIC DNA]</scope>
    <source>
        <strain evidence="2">PX52</strain>
    </source>
</reference>
<dbReference type="AlphaFoldDB" id="A0A5C1A8U6"/>
<evidence type="ECO:0000313" key="2">
    <source>
        <dbReference type="Proteomes" id="UP000324974"/>
    </source>
</evidence>